<reference evidence="1 2" key="1">
    <citation type="submission" date="2015-06" db="EMBL/GenBank/DDBJ databases">
        <title>Investigation of pathophysiology for high-risk pregnancy and development of treatment modality based on it.</title>
        <authorList>
            <person name="Kim B.-C."/>
            <person name="Lim S."/>
        </authorList>
    </citation>
    <scope>NUCLEOTIDE SEQUENCE [LARGE SCALE GENOMIC DNA]</scope>
    <source>
        <strain evidence="1 2">AD1-86</strain>
    </source>
</reference>
<name>A0A1B0ZIG9_9MICO</name>
<dbReference type="PATRIC" id="fig|1630135.4.peg.1215"/>
<dbReference type="KEGG" id="dva:DAD186_12140"/>
<dbReference type="Proteomes" id="UP000092596">
    <property type="component" value="Chromosome"/>
</dbReference>
<dbReference type="RefSeq" id="WP_065247907.1">
    <property type="nucleotide sequence ID" value="NZ_CP012117.1"/>
</dbReference>
<accession>A0A1B0ZIG9</accession>
<evidence type="ECO:0000313" key="1">
    <source>
        <dbReference type="EMBL" id="ANP27764.1"/>
    </source>
</evidence>
<evidence type="ECO:0000313" key="2">
    <source>
        <dbReference type="Proteomes" id="UP000092596"/>
    </source>
</evidence>
<protein>
    <recommendedName>
        <fullName evidence="3">DUF4192 family protein</fullName>
    </recommendedName>
</protein>
<dbReference type="EMBL" id="CP012117">
    <property type="protein sequence ID" value="ANP27764.1"/>
    <property type="molecule type" value="Genomic_DNA"/>
</dbReference>
<proteinExistence type="predicted"/>
<sequence length="410" mass="44057">MTHNTQQFSPGSTELAPTVNLLDAREVFAAVAMQFAHLDLNSSFIIFGCGASLHGDSGVILSRMRLEECAEAELLAREIGRLARNLQELGATHLALLATGTPTPGECGECSGARVECFDGHWRDMAETSQLITLCDLVAEACLMSGVTIPCALHAYEGLWAFSSTVDAEYWRVSHLGELEESAFAASVVASGIPFRSKIEKPSSHDALIAAVKPLCDSDVDFPSLRCLEYESREALADLLTPHAFAGQGEQKLDPGIAERYREAVLTLASLAVLGPGRDHIIASVIGLDEEEPLSPSDAIERVFEDPEFFPAAHLMPGGEGDRLINALAEIWRRSNGWDCSARYRAAFANLAAIAAFLLWFSGRMGEAHQLASDIIAVEDSSEMAELVVGLGAGGVSPLWLEEAYAPPSR</sequence>
<evidence type="ECO:0008006" key="3">
    <source>
        <dbReference type="Google" id="ProtNLM"/>
    </source>
</evidence>
<gene>
    <name evidence="1" type="ORF">DAD186_12140</name>
</gene>
<organism evidence="1 2">
    <name type="scientific">Dermabacter vaginalis</name>
    <dbReference type="NCBI Taxonomy" id="1630135"/>
    <lineage>
        <taxon>Bacteria</taxon>
        <taxon>Bacillati</taxon>
        <taxon>Actinomycetota</taxon>
        <taxon>Actinomycetes</taxon>
        <taxon>Micrococcales</taxon>
        <taxon>Dermabacteraceae</taxon>
        <taxon>Dermabacter</taxon>
    </lineage>
</organism>
<dbReference type="AlphaFoldDB" id="A0A1B0ZIG9"/>
<dbReference type="STRING" id="1630135.DAD186_12140"/>